<accession>A0A8K1WP65</accession>
<dbReference type="InterPro" id="IPR002166">
    <property type="entry name" value="RNA_pol_HCV"/>
</dbReference>
<protein>
    <recommendedName>
        <fullName evidence="4">RNA-directed RNA polymerase</fullName>
    </recommendedName>
</protein>
<sequence length="235" mass="25968">MSGDINTGMGNCLLMSSMVLSYCEAKGIKVRLANNGDDCVLFMEKGDLQAFAGLDKWMLDFGFTLTREEPVDVLEQVSFCQAHPVLTSSGWRMCRDPRVSMSKDMVALHGWGSEVEVKYWLHSIGTCGLALTTGVPLLSVWYRRLTELGVKPSQAWVDNIGASGLVYMARGVVAEDKIGDETRVSFYRAFGITPEQQLACEDVYRTLDTEFTPRPVMLSNITATDFALNPLSIVS</sequence>
<evidence type="ECO:0008006" key="4">
    <source>
        <dbReference type="Google" id="ProtNLM"/>
    </source>
</evidence>
<evidence type="ECO:0000256" key="1">
    <source>
        <dbReference type="ARBA" id="ARBA00022679"/>
    </source>
</evidence>
<dbReference type="EMBL" id="MW239520">
    <property type="protein sequence ID" value="UGO57580.1"/>
    <property type="molecule type" value="Genomic_RNA"/>
</dbReference>
<dbReference type="GO" id="GO:0003723">
    <property type="term" value="F:RNA binding"/>
    <property type="evidence" value="ECO:0007669"/>
    <property type="project" value="InterPro"/>
</dbReference>
<reference evidence="3" key="1">
    <citation type="submission" date="2020-11" db="EMBL/GenBank/DDBJ databases">
        <title>RNA virus dark matter in the feces of wild birds.</title>
        <authorList>
            <person name="Lu X."/>
            <person name="Yang X.S."/>
            <person name="Zhang W."/>
        </authorList>
    </citation>
    <scope>NUCLEOTIDE SEQUENCE</scope>
    <source>
        <strain evidence="3">Stork73con56</strain>
    </source>
</reference>
<dbReference type="SUPFAM" id="SSF56672">
    <property type="entry name" value="DNA/RNA polymerases"/>
    <property type="match status" value="1"/>
</dbReference>
<dbReference type="GO" id="GO:0003968">
    <property type="term" value="F:RNA-directed RNA polymerase activity"/>
    <property type="evidence" value="ECO:0007669"/>
    <property type="project" value="InterPro"/>
</dbReference>
<evidence type="ECO:0000313" key="3">
    <source>
        <dbReference type="EMBL" id="UGO57580.1"/>
    </source>
</evidence>
<keyword evidence="1" id="KW-0808">Transferase</keyword>
<dbReference type="InterPro" id="IPR043128">
    <property type="entry name" value="Rev_trsase/Diguanyl_cyclase"/>
</dbReference>
<dbReference type="Pfam" id="PF00998">
    <property type="entry name" value="RdRP_3"/>
    <property type="match status" value="1"/>
</dbReference>
<dbReference type="Gene3D" id="3.30.70.270">
    <property type="match status" value="1"/>
</dbReference>
<name>A0A8K1WP65_9VIRU</name>
<dbReference type="GO" id="GO:0039694">
    <property type="term" value="P:viral RNA genome replication"/>
    <property type="evidence" value="ECO:0007669"/>
    <property type="project" value="InterPro"/>
</dbReference>
<proteinExistence type="predicted"/>
<dbReference type="InterPro" id="IPR043502">
    <property type="entry name" value="DNA/RNA_pol_sf"/>
</dbReference>
<evidence type="ECO:0000256" key="2">
    <source>
        <dbReference type="ARBA" id="ARBA00022695"/>
    </source>
</evidence>
<keyword evidence="2" id="KW-0548">Nucleotidyltransferase</keyword>
<organism evidence="3">
    <name type="scientific">Riboviria sp</name>
    <dbReference type="NCBI Taxonomy" id="2585031"/>
    <lineage>
        <taxon>Viruses</taxon>
        <taxon>Riboviria</taxon>
    </lineage>
</organism>